<evidence type="ECO:0000313" key="3">
    <source>
        <dbReference type="Proteomes" id="UP000001072"/>
    </source>
</evidence>
<keyword evidence="3" id="KW-1185">Reference proteome</keyword>
<dbReference type="AlphaFoldDB" id="F4SDW3"/>
<protein>
    <submittedName>
        <fullName evidence="2">Uncharacterized protein</fullName>
    </submittedName>
</protein>
<name>F4SDW3_MELLP</name>
<dbReference type="HOGENOM" id="CLU_044497_0_0_1"/>
<evidence type="ECO:0000256" key="1">
    <source>
        <dbReference type="SAM" id="MobiDB-lite"/>
    </source>
</evidence>
<feature type="region of interest" description="Disordered" evidence="1">
    <location>
        <begin position="1"/>
        <end position="74"/>
    </location>
</feature>
<proteinExistence type="predicted"/>
<dbReference type="Proteomes" id="UP000001072">
    <property type="component" value="Unassembled WGS sequence"/>
</dbReference>
<dbReference type="GeneID" id="18934561"/>
<dbReference type="RefSeq" id="XP_007419567.1">
    <property type="nucleotide sequence ID" value="XM_007419505.1"/>
</dbReference>
<reference evidence="3" key="1">
    <citation type="journal article" date="2011" name="Proc. Natl. Acad. Sci. U.S.A.">
        <title>Obligate biotrophy features unraveled by the genomic analysis of rust fungi.</title>
        <authorList>
            <person name="Duplessis S."/>
            <person name="Cuomo C.A."/>
            <person name="Lin Y.-C."/>
            <person name="Aerts A."/>
            <person name="Tisserant E."/>
            <person name="Veneault-Fourrey C."/>
            <person name="Joly D.L."/>
            <person name="Hacquard S."/>
            <person name="Amselem J."/>
            <person name="Cantarel B.L."/>
            <person name="Chiu R."/>
            <person name="Coutinho P.M."/>
            <person name="Feau N."/>
            <person name="Field M."/>
            <person name="Frey P."/>
            <person name="Gelhaye E."/>
            <person name="Goldberg J."/>
            <person name="Grabherr M.G."/>
            <person name="Kodira C.D."/>
            <person name="Kohler A."/>
            <person name="Kuees U."/>
            <person name="Lindquist E.A."/>
            <person name="Lucas S.M."/>
            <person name="Mago R."/>
            <person name="Mauceli E."/>
            <person name="Morin E."/>
            <person name="Murat C."/>
            <person name="Pangilinan J.L."/>
            <person name="Park R."/>
            <person name="Pearson M."/>
            <person name="Quesneville H."/>
            <person name="Rouhier N."/>
            <person name="Sakthikumar S."/>
            <person name="Salamov A.A."/>
            <person name="Schmutz J."/>
            <person name="Selles B."/>
            <person name="Shapiro H."/>
            <person name="Tanguay P."/>
            <person name="Tuskan G.A."/>
            <person name="Henrissat B."/>
            <person name="Van de Peer Y."/>
            <person name="Rouze P."/>
            <person name="Ellis J.G."/>
            <person name="Dodds P.N."/>
            <person name="Schein J.E."/>
            <person name="Zhong S."/>
            <person name="Hamelin R.C."/>
            <person name="Grigoriev I.V."/>
            <person name="Szabo L.J."/>
            <person name="Martin F."/>
        </authorList>
    </citation>
    <scope>NUCLEOTIDE SEQUENCE [LARGE SCALE GENOMIC DNA]</scope>
    <source>
        <strain evidence="3">98AG31 / pathotype 3-4-7</strain>
    </source>
</reference>
<sequence>MSAPLPTMTQGTTSSGKKRRLEDVQNDGQGTNNDDDRRGSDSDSDGGSDGELTHQDKLERKRKRKAEQKKLGEIRHRDEGIGKVAAAYLIPKAVTPLARAIHEFTRLVMGIPRKGLSTAVAEGACQKLPDPPSEEEMEAWLNRQQRRETLIREAQEKAMEKYVKKKPQGFKPNRKQREMIEKDAAESAAQKNPMRPVIFKSRMSASGRSRYAHHFGTQCEAALAIAGFPRCTFDWNASYDTPWNSATAAIILAQWVKTYDAHGARGFGILSSDNNAADREEVLRRWCSNKAPKFREQSRQVELMKTDGGKQKMMEQAAQLQQRANKKRSKEKIYELRVEEATLHFGEGSAEVEMISHPEIHSEDELITDTSNTFGTRQKLRLEWRSSELDTFISLLDQCHWQKQINPKVKRTAKQTVERGAYAPNAEPDQFPPKGFQQSLVSQNWLDLQDGLVISELGLNENATVDIKSAIQEILQTRVRQVDILEARLRQATGMQS</sequence>
<organism evidence="3">
    <name type="scientific">Melampsora larici-populina (strain 98AG31 / pathotype 3-4-7)</name>
    <name type="common">Poplar leaf rust fungus</name>
    <dbReference type="NCBI Taxonomy" id="747676"/>
    <lineage>
        <taxon>Eukaryota</taxon>
        <taxon>Fungi</taxon>
        <taxon>Dikarya</taxon>
        <taxon>Basidiomycota</taxon>
        <taxon>Pucciniomycotina</taxon>
        <taxon>Pucciniomycetes</taxon>
        <taxon>Pucciniales</taxon>
        <taxon>Melampsoraceae</taxon>
        <taxon>Melampsora</taxon>
    </lineage>
</organism>
<dbReference type="InParanoid" id="F4SDW3"/>
<dbReference type="EMBL" id="GL883303">
    <property type="protein sequence ID" value="EGF97164.1"/>
    <property type="molecule type" value="Genomic_DNA"/>
</dbReference>
<dbReference type="VEuPathDB" id="FungiDB:MELLADRAFT_87569"/>
<accession>F4SDW3</accession>
<evidence type="ECO:0000313" key="2">
    <source>
        <dbReference type="EMBL" id="EGF97164.1"/>
    </source>
</evidence>
<dbReference type="KEGG" id="mlr:MELLADRAFT_87569"/>
<gene>
    <name evidence="2" type="ORF">MELLADRAFT_87569</name>
</gene>